<dbReference type="AlphaFoldDB" id="A0A1N6HZJ0"/>
<proteinExistence type="predicted"/>
<feature type="chain" id="PRO_5013291970" evidence="2">
    <location>
        <begin position="20"/>
        <end position="114"/>
    </location>
</feature>
<feature type="region of interest" description="Disordered" evidence="1">
    <location>
        <begin position="87"/>
        <end position="114"/>
    </location>
</feature>
<name>A0A1N6HZJ0_9BACT</name>
<dbReference type="Gene3D" id="1.20.120.20">
    <property type="entry name" value="Apolipoprotein"/>
    <property type="match status" value="1"/>
</dbReference>
<evidence type="ECO:0000313" key="4">
    <source>
        <dbReference type="Proteomes" id="UP000184694"/>
    </source>
</evidence>
<feature type="signal peptide" evidence="2">
    <location>
        <begin position="1"/>
        <end position="19"/>
    </location>
</feature>
<reference evidence="4" key="1">
    <citation type="submission" date="2016-11" db="EMBL/GenBank/DDBJ databases">
        <authorList>
            <person name="Varghese N."/>
            <person name="Submissions S."/>
        </authorList>
    </citation>
    <scope>NUCLEOTIDE SEQUENCE [LARGE SCALE GENOMIC DNA]</scope>
    <source>
        <strain evidence="4">DSM 17456</strain>
    </source>
</reference>
<feature type="compositionally biased region" description="Polar residues" evidence="1">
    <location>
        <begin position="101"/>
        <end position="114"/>
    </location>
</feature>
<dbReference type="RefSeq" id="WP_074217076.1">
    <property type="nucleotide sequence ID" value="NZ_FSRG01000006.1"/>
</dbReference>
<dbReference type="EMBL" id="FSRG01000006">
    <property type="protein sequence ID" value="SIO25079.1"/>
    <property type="molecule type" value="Genomic_DNA"/>
</dbReference>
<gene>
    <name evidence="3" type="ORF">SAMN02745161_2296</name>
</gene>
<evidence type="ECO:0000256" key="2">
    <source>
        <dbReference type="SAM" id="SignalP"/>
    </source>
</evidence>
<evidence type="ECO:0000313" key="3">
    <source>
        <dbReference type="EMBL" id="SIO25079.1"/>
    </source>
</evidence>
<dbReference type="Proteomes" id="UP000184694">
    <property type="component" value="Unassembled WGS sequence"/>
</dbReference>
<keyword evidence="2" id="KW-0732">Signal</keyword>
<organism evidence="3 4">
    <name type="scientific">Halodesulfovibrio marinisediminis DSM 17456</name>
    <dbReference type="NCBI Taxonomy" id="1121457"/>
    <lineage>
        <taxon>Bacteria</taxon>
        <taxon>Pseudomonadati</taxon>
        <taxon>Thermodesulfobacteriota</taxon>
        <taxon>Desulfovibrionia</taxon>
        <taxon>Desulfovibrionales</taxon>
        <taxon>Desulfovibrionaceae</taxon>
        <taxon>Halodesulfovibrio</taxon>
    </lineage>
</organism>
<protein>
    <submittedName>
        <fullName evidence="3">Uncharacterized protein</fullName>
    </submittedName>
</protein>
<dbReference type="OrthoDB" id="9857430at2"/>
<sequence>MKKLFFLFILFLCFSVTLPSVPTDSHNTAIFSMVQQAYAEEKSTWENLGKSMRNMMDEGTEAAKDAGEAIKSGLNKAKKDVKEGVRDFKKGWNEQAGEGQESAQPPSTYESHTL</sequence>
<keyword evidence="4" id="KW-1185">Reference proteome</keyword>
<evidence type="ECO:0000256" key="1">
    <source>
        <dbReference type="SAM" id="MobiDB-lite"/>
    </source>
</evidence>
<accession>A0A1N6HZJ0</accession>